<evidence type="ECO:0000256" key="1">
    <source>
        <dbReference type="SAM" id="MobiDB-lite"/>
    </source>
</evidence>
<gene>
    <name evidence="2" type="ORF">CK203_047356</name>
</gene>
<comment type="caution">
    <text evidence="2">The sequence shown here is derived from an EMBL/GenBank/DDBJ whole genome shotgun (WGS) entry which is preliminary data.</text>
</comment>
<feature type="region of interest" description="Disordered" evidence="1">
    <location>
        <begin position="40"/>
        <end position="88"/>
    </location>
</feature>
<evidence type="ECO:0000313" key="3">
    <source>
        <dbReference type="Proteomes" id="UP000288805"/>
    </source>
</evidence>
<evidence type="ECO:0000313" key="2">
    <source>
        <dbReference type="EMBL" id="RVW83958.1"/>
    </source>
</evidence>
<accession>A0A438HHQ7</accession>
<dbReference type="AlphaFoldDB" id="A0A438HHQ7"/>
<dbReference type="EMBL" id="QGNW01000221">
    <property type="protein sequence ID" value="RVW83958.1"/>
    <property type="molecule type" value="Genomic_DNA"/>
</dbReference>
<dbReference type="Proteomes" id="UP000288805">
    <property type="component" value="Unassembled WGS sequence"/>
</dbReference>
<sequence>MDNIYSLIPDCKTFMEMFQEVAESQGKKEESEDASAAAGLLEKLSVGDSKTEDKGQEEGSLATKEKVAVDKEEVQAEADKKDETESPA</sequence>
<proteinExistence type="predicted"/>
<organism evidence="2 3">
    <name type="scientific">Vitis vinifera</name>
    <name type="common">Grape</name>
    <dbReference type="NCBI Taxonomy" id="29760"/>
    <lineage>
        <taxon>Eukaryota</taxon>
        <taxon>Viridiplantae</taxon>
        <taxon>Streptophyta</taxon>
        <taxon>Embryophyta</taxon>
        <taxon>Tracheophyta</taxon>
        <taxon>Spermatophyta</taxon>
        <taxon>Magnoliopsida</taxon>
        <taxon>eudicotyledons</taxon>
        <taxon>Gunneridae</taxon>
        <taxon>Pentapetalae</taxon>
        <taxon>rosids</taxon>
        <taxon>Vitales</taxon>
        <taxon>Vitaceae</taxon>
        <taxon>Viteae</taxon>
        <taxon>Vitis</taxon>
    </lineage>
</organism>
<name>A0A438HHQ7_VITVI</name>
<protein>
    <submittedName>
        <fullName evidence="2">Uncharacterized protein</fullName>
    </submittedName>
</protein>
<reference evidence="2 3" key="1">
    <citation type="journal article" date="2018" name="PLoS Genet.">
        <title>Population sequencing reveals clonal diversity and ancestral inbreeding in the grapevine cultivar Chardonnay.</title>
        <authorList>
            <person name="Roach M.J."/>
            <person name="Johnson D.L."/>
            <person name="Bohlmann J."/>
            <person name="van Vuuren H.J."/>
            <person name="Jones S.J."/>
            <person name="Pretorius I.S."/>
            <person name="Schmidt S.A."/>
            <person name="Borneman A.R."/>
        </authorList>
    </citation>
    <scope>NUCLEOTIDE SEQUENCE [LARGE SCALE GENOMIC DNA]</scope>
    <source>
        <strain evidence="3">cv. Chardonnay</strain>
        <tissue evidence="2">Leaf</tissue>
    </source>
</reference>
<feature type="compositionally biased region" description="Basic and acidic residues" evidence="1">
    <location>
        <begin position="49"/>
        <end position="88"/>
    </location>
</feature>